<dbReference type="InterPro" id="IPR051606">
    <property type="entry name" value="Polyketide_Oxido-like"/>
</dbReference>
<dbReference type="AlphaFoldDB" id="A0A4S4ATH3"/>
<proteinExistence type="predicted"/>
<keyword evidence="3" id="KW-1185">Reference proteome</keyword>
<dbReference type="RefSeq" id="WP_136383681.1">
    <property type="nucleotide sequence ID" value="NZ_SSOD01000003.1"/>
</dbReference>
<evidence type="ECO:0000313" key="3">
    <source>
        <dbReference type="Proteomes" id="UP000307956"/>
    </source>
</evidence>
<dbReference type="InterPro" id="IPR016040">
    <property type="entry name" value="NAD(P)-bd_dom"/>
</dbReference>
<evidence type="ECO:0000313" key="2">
    <source>
        <dbReference type="EMBL" id="THF63229.1"/>
    </source>
</evidence>
<dbReference type="PANTHER" id="PTHR43355:SF2">
    <property type="entry name" value="FLAVIN REDUCTASE (NADPH)"/>
    <property type="match status" value="1"/>
</dbReference>
<dbReference type="InterPro" id="IPR036291">
    <property type="entry name" value="NAD(P)-bd_dom_sf"/>
</dbReference>
<organism evidence="2 3">
    <name type="scientific">Pseudothauera rhizosphaerae</name>
    <dbReference type="NCBI Taxonomy" id="2565932"/>
    <lineage>
        <taxon>Bacteria</taxon>
        <taxon>Pseudomonadati</taxon>
        <taxon>Pseudomonadota</taxon>
        <taxon>Betaproteobacteria</taxon>
        <taxon>Rhodocyclales</taxon>
        <taxon>Zoogloeaceae</taxon>
        <taxon>Pseudothauera</taxon>
    </lineage>
</organism>
<dbReference type="SUPFAM" id="SSF51735">
    <property type="entry name" value="NAD(P)-binding Rossmann-fold domains"/>
    <property type="match status" value="1"/>
</dbReference>
<reference evidence="2 3" key="1">
    <citation type="submission" date="2019-04" db="EMBL/GenBank/DDBJ databases">
        <title>Azoarcus rhizosphaerae sp. nov. isolated from rhizosphere of Ficus religiosa.</title>
        <authorList>
            <person name="Lin S.-Y."/>
            <person name="Hameed A."/>
            <person name="Hsu Y.-H."/>
            <person name="Young C.-C."/>
        </authorList>
    </citation>
    <scope>NUCLEOTIDE SEQUENCE [LARGE SCALE GENOMIC DNA]</scope>
    <source>
        <strain evidence="2 3">CC-YHH848</strain>
    </source>
</reference>
<feature type="domain" description="NAD(P)-binding" evidence="1">
    <location>
        <begin position="8"/>
        <end position="158"/>
    </location>
</feature>
<dbReference type="PANTHER" id="PTHR43355">
    <property type="entry name" value="FLAVIN REDUCTASE (NADPH)"/>
    <property type="match status" value="1"/>
</dbReference>
<dbReference type="GO" id="GO:0016646">
    <property type="term" value="F:oxidoreductase activity, acting on the CH-NH group of donors, NAD or NADP as acceptor"/>
    <property type="evidence" value="ECO:0007669"/>
    <property type="project" value="TreeGrafter"/>
</dbReference>
<gene>
    <name evidence="2" type="ORF">E6O51_03940</name>
</gene>
<dbReference type="Proteomes" id="UP000307956">
    <property type="component" value="Unassembled WGS sequence"/>
</dbReference>
<comment type="caution">
    <text evidence="2">The sequence shown here is derived from an EMBL/GenBank/DDBJ whole genome shotgun (WGS) entry which is preliminary data.</text>
</comment>
<evidence type="ECO:0000259" key="1">
    <source>
        <dbReference type="Pfam" id="PF13460"/>
    </source>
</evidence>
<dbReference type="Gene3D" id="3.40.50.720">
    <property type="entry name" value="NAD(P)-binding Rossmann-like Domain"/>
    <property type="match status" value="1"/>
</dbReference>
<protein>
    <submittedName>
        <fullName evidence="2">NAD-dependent epimerase/dehydratase family protein</fullName>
    </submittedName>
</protein>
<name>A0A4S4ATH3_9RHOO</name>
<dbReference type="OrthoDB" id="7352421at2"/>
<sequence length="216" mass="22657">MAKIIVIGGNGYAGSHIVREAAARRHEVVSLGRSQPAEPVPGVRHETGSAADLETLERVIAGADVVVGALSPFQPDLAAQFISIYRAALAPIARAGARFVVIGGFSGLRPAPGAPRFIDSGDVPPEFLDGARATHDAFDLLQAEAPQALDWLFVSPGAQFGAFAPGERRGVYRKSGDVALFDAEGKSAIGGADFALAVVDEIESPTLRRDQIHFAY</sequence>
<dbReference type="EMBL" id="SSOD01000003">
    <property type="protein sequence ID" value="THF63229.1"/>
    <property type="molecule type" value="Genomic_DNA"/>
</dbReference>
<accession>A0A4S4ATH3</accession>
<dbReference type="Pfam" id="PF13460">
    <property type="entry name" value="NAD_binding_10"/>
    <property type="match status" value="1"/>
</dbReference>